<reference evidence="11" key="1">
    <citation type="submission" date="2025-08" db="UniProtKB">
        <authorList>
            <consortium name="Ensembl"/>
        </authorList>
    </citation>
    <scope>IDENTIFICATION</scope>
</reference>
<dbReference type="GO" id="GO:0007189">
    <property type="term" value="P:adenylate cyclase-activating G protein-coupled receptor signaling pathway"/>
    <property type="evidence" value="ECO:0007669"/>
    <property type="project" value="TreeGrafter"/>
</dbReference>
<evidence type="ECO:0000313" key="11">
    <source>
        <dbReference type="Ensembl" id="ENSKMAP00000021423.1"/>
    </source>
</evidence>
<dbReference type="AlphaFoldDB" id="A0A3Q3AWD7"/>
<dbReference type="PROSITE" id="PS50261">
    <property type="entry name" value="G_PROTEIN_RECEP_F2_4"/>
    <property type="match status" value="1"/>
</dbReference>
<evidence type="ECO:0000256" key="2">
    <source>
        <dbReference type="ARBA" id="ARBA00007343"/>
    </source>
</evidence>
<dbReference type="GO" id="GO:0007166">
    <property type="term" value="P:cell surface receptor signaling pathway"/>
    <property type="evidence" value="ECO:0007669"/>
    <property type="project" value="InterPro"/>
</dbReference>
<evidence type="ECO:0000256" key="4">
    <source>
        <dbReference type="ARBA" id="ARBA00022989"/>
    </source>
</evidence>
<dbReference type="Gene3D" id="2.60.220.50">
    <property type="match status" value="1"/>
</dbReference>
<protein>
    <recommendedName>
        <fullName evidence="10">G-protein coupled receptors family 2 profile 2 domain-containing protein</fullName>
    </recommendedName>
</protein>
<organism evidence="11 12">
    <name type="scientific">Kryptolebias marmoratus</name>
    <name type="common">Mangrove killifish</name>
    <name type="synonym">Rivulus marmoratus</name>
    <dbReference type="NCBI Taxonomy" id="37003"/>
    <lineage>
        <taxon>Eukaryota</taxon>
        <taxon>Metazoa</taxon>
        <taxon>Chordata</taxon>
        <taxon>Craniata</taxon>
        <taxon>Vertebrata</taxon>
        <taxon>Euteleostomi</taxon>
        <taxon>Actinopterygii</taxon>
        <taxon>Neopterygii</taxon>
        <taxon>Teleostei</taxon>
        <taxon>Neoteleostei</taxon>
        <taxon>Acanthomorphata</taxon>
        <taxon>Ovalentaria</taxon>
        <taxon>Atherinomorphae</taxon>
        <taxon>Cyprinodontiformes</taxon>
        <taxon>Rivulidae</taxon>
        <taxon>Kryptolebias</taxon>
    </lineage>
</organism>
<feature type="transmembrane region" description="Helical" evidence="8">
    <location>
        <begin position="112"/>
        <end position="136"/>
    </location>
</feature>
<dbReference type="Gene3D" id="1.20.1070.10">
    <property type="entry name" value="Rhodopsin 7-helix transmembrane proteins"/>
    <property type="match status" value="1"/>
</dbReference>
<feature type="transmembrane region" description="Helical" evidence="8">
    <location>
        <begin position="148"/>
        <end position="166"/>
    </location>
</feature>
<evidence type="ECO:0000259" key="10">
    <source>
        <dbReference type="PROSITE" id="PS50261"/>
    </source>
</evidence>
<dbReference type="Ensembl" id="ENSKMAT00000021702.1">
    <property type="protein sequence ID" value="ENSKMAP00000021423.1"/>
    <property type="gene ID" value="ENSKMAG00000015855.1"/>
</dbReference>
<keyword evidence="3 8" id="KW-0812">Transmembrane</keyword>
<dbReference type="SUPFAM" id="SSF81321">
    <property type="entry name" value="Family A G protein-coupled receptor-like"/>
    <property type="match status" value="1"/>
</dbReference>
<feature type="transmembrane region" description="Helical" evidence="8">
    <location>
        <begin position="267"/>
        <end position="293"/>
    </location>
</feature>
<reference evidence="11" key="2">
    <citation type="submission" date="2025-09" db="UniProtKB">
        <authorList>
            <consortium name="Ensembl"/>
        </authorList>
    </citation>
    <scope>IDENTIFICATION</scope>
</reference>
<dbReference type="GO" id="GO:0004930">
    <property type="term" value="F:G protein-coupled receptor activity"/>
    <property type="evidence" value="ECO:0007669"/>
    <property type="project" value="InterPro"/>
</dbReference>
<keyword evidence="9" id="KW-0732">Signal</keyword>
<evidence type="ECO:0000256" key="1">
    <source>
        <dbReference type="ARBA" id="ARBA00004141"/>
    </source>
</evidence>
<dbReference type="InterPro" id="IPR017981">
    <property type="entry name" value="GPCR_2-like_7TM"/>
</dbReference>
<feature type="chain" id="PRO_5018618046" description="G-protein coupled receptors family 2 profile 2 domain-containing protein" evidence="9">
    <location>
        <begin position="23"/>
        <end position="422"/>
    </location>
</feature>
<dbReference type="Proteomes" id="UP000264800">
    <property type="component" value="Unplaced"/>
</dbReference>
<dbReference type="PRINTS" id="PR00249">
    <property type="entry name" value="GPCRSECRETIN"/>
</dbReference>
<evidence type="ECO:0000256" key="8">
    <source>
        <dbReference type="SAM" id="Phobius"/>
    </source>
</evidence>
<comment type="similarity">
    <text evidence="2">Belongs to the G-protein coupled receptor 2 family. Adhesion G-protein coupled receptor (ADGR) subfamily.</text>
</comment>
<dbReference type="PANTHER" id="PTHR45813:SF2">
    <property type="entry name" value="ADHESION G-PROTEIN COUPLED RECEPTOR F3"/>
    <property type="match status" value="1"/>
</dbReference>
<evidence type="ECO:0000313" key="12">
    <source>
        <dbReference type="Proteomes" id="UP000264800"/>
    </source>
</evidence>
<name>A0A3Q3AWD7_KRYMA</name>
<keyword evidence="7" id="KW-0325">Glycoprotein</keyword>
<evidence type="ECO:0000256" key="3">
    <source>
        <dbReference type="ARBA" id="ARBA00022692"/>
    </source>
</evidence>
<evidence type="ECO:0000256" key="6">
    <source>
        <dbReference type="ARBA" id="ARBA00023157"/>
    </source>
</evidence>
<dbReference type="GeneTree" id="ENSGT00940000154603"/>
<comment type="subcellular location">
    <subcellularLocation>
        <location evidence="1">Membrane</location>
        <topology evidence="1">Multi-pass membrane protein</topology>
    </subcellularLocation>
</comment>
<evidence type="ECO:0000256" key="7">
    <source>
        <dbReference type="ARBA" id="ARBA00023180"/>
    </source>
</evidence>
<keyword evidence="5 8" id="KW-0472">Membrane</keyword>
<evidence type="ECO:0000256" key="9">
    <source>
        <dbReference type="SAM" id="SignalP"/>
    </source>
</evidence>
<keyword evidence="4 8" id="KW-1133">Transmembrane helix</keyword>
<dbReference type="Pfam" id="PF00002">
    <property type="entry name" value="7tm_2"/>
    <property type="match status" value="1"/>
</dbReference>
<accession>A0A3Q3AWD7</accession>
<keyword evidence="12" id="KW-1185">Reference proteome</keyword>
<dbReference type="InterPro" id="IPR000832">
    <property type="entry name" value="GPCR_2_secretin-like"/>
</dbReference>
<dbReference type="GO" id="GO:0016020">
    <property type="term" value="C:membrane"/>
    <property type="evidence" value="ECO:0007669"/>
    <property type="project" value="UniProtKB-SubCell"/>
</dbReference>
<feature type="transmembrane region" description="Helical" evidence="8">
    <location>
        <begin position="313"/>
        <end position="337"/>
    </location>
</feature>
<dbReference type="PANTHER" id="PTHR45813">
    <property type="entry name" value="IG-LIKE DOMAIN-CONTAINING PROTEIN"/>
    <property type="match status" value="1"/>
</dbReference>
<dbReference type="InterPro" id="IPR051587">
    <property type="entry name" value="Adhesion_GPCR"/>
</dbReference>
<feature type="signal peptide" evidence="9">
    <location>
        <begin position="1"/>
        <end position="22"/>
    </location>
</feature>
<dbReference type="InterPro" id="IPR046338">
    <property type="entry name" value="GAIN_dom_sf"/>
</dbReference>
<feature type="transmembrane region" description="Helical" evidence="8">
    <location>
        <begin position="222"/>
        <end position="243"/>
    </location>
</feature>
<keyword evidence="6" id="KW-1015">Disulfide bond</keyword>
<dbReference type="FunFam" id="1.20.1070.10:FF:000058">
    <property type="entry name" value="Adhesion G protein-coupled receptor F5"/>
    <property type="match status" value="1"/>
</dbReference>
<feature type="transmembrane region" description="Helical" evidence="8">
    <location>
        <begin position="186"/>
        <end position="210"/>
    </location>
</feature>
<proteinExistence type="inferred from homology"/>
<feature type="domain" description="G-protein coupled receptors family 2 profile 2" evidence="10">
    <location>
        <begin position="107"/>
        <end position="356"/>
    </location>
</feature>
<evidence type="ECO:0000256" key="5">
    <source>
        <dbReference type="ARBA" id="ARBA00023136"/>
    </source>
</evidence>
<sequence length="422" mass="47650">KIYKLVLHMVALILCFFPTGEYLCVFVQKNNSYLPNDDNSTEINSIVVAATTDGKQRSNTEVNIKFGLLKARPRNVKITCVYRDKNKWSSEGCQWGGPDNEDSFLWLEQVTYVGLGISIVSLFIGLLIELVVWSDVVKTNTLYLRHTAHVNISLCLLVGNACFLASSETKSITEAWCRTSAVLKHFCYLAMFFWMLCLSTTLLHQTVFLFHKVSKKSYLRFSLALGYGCPVIVVFVTFLSYGAGSEGVYYSKDTCWLVYSGLFKGSIYTFVIPVATIVFINVFSMLVVIMKLLSHNQNADMSQEKEKAAAKTVLRSVILLTPIFGVTWVFGLATMIIDLTSGIQADVVNYIFVKQMSANLNELKQRWKGEWAKNLPQSRERLITSYRKPLLRVIAAKGFYQLLDQRLESAFHTLLLISVVSV</sequence>